<evidence type="ECO:0000313" key="2">
    <source>
        <dbReference type="EMBL" id="MBO0441528.1"/>
    </source>
</evidence>
<name>A0ABS3H1Z9_9ENTE</name>
<keyword evidence="1" id="KW-0472">Membrane</keyword>
<evidence type="ECO:0000256" key="1">
    <source>
        <dbReference type="SAM" id="Phobius"/>
    </source>
</evidence>
<accession>A0ABS3H1Z9</accession>
<comment type="caution">
    <text evidence="2">The sequence shown here is derived from an EMBL/GenBank/DDBJ whole genome shotgun (WGS) entry which is preliminary data.</text>
</comment>
<dbReference type="EMBL" id="JAFLWD010000037">
    <property type="protein sequence ID" value="MBO0441528.1"/>
    <property type="molecule type" value="Genomic_DNA"/>
</dbReference>
<keyword evidence="1" id="KW-0812">Transmembrane</keyword>
<reference evidence="2 3" key="1">
    <citation type="submission" date="2021-03" db="EMBL/GenBank/DDBJ databases">
        <title>Enterococcal diversity collection.</title>
        <authorList>
            <person name="Gilmore M.S."/>
            <person name="Schwartzman J."/>
            <person name="Van Tyne D."/>
            <person name="Martin M."/>
            <person name="Earl A.M."/>
            <person name="Manson A.L."/>
            <person name="Straub T."/>
            <person name="Salamzade R."/>
            <person name="Saavedra J."/>
            <person name="Lebreton F."/>
            <person name="Prichula J."/>
            <person name="Schaufler K."/>
            <person name="Gaca A."/>
            <person name="Sgardioli B."/>
            <person name="Wagenaar J."/>
            <person name="Strong T."/>
        </authorList>
    </citation>
    <scope>NUCLEOTIDE SEQUENCE [LARGE SCALE GENOMIC DNA]</scope>
    <source>
        <strain evidence="2 3">DIV0869a</strain>
    </source>
</reference>
<protein>
    <submittedName>
        <fullName evidence="2">Uncharacterized protein</fullName>
    </submittedName>
</protein>
<dbReference type="Proteomes" id="UP000664632">
    <property type="component" value="Unassembled WGS sequence"/>
</dbReference>
<feature type="transmembrane region" description="Helical" evidence="1">
    <location>
        <begin position="12"/>
        <end position="29"/>
    </location>
</feature>
<evidence type="ECO:0000313" key="3">
    <source>
        <dbReference type="Proteomes" id="UP000664632"/>
    </source>
</evidence>
<keyword evidence="3" id="KW-1185">Reference proteome</keyword>
<feature type="transmembrane region" description="Helical" evidence="1">
    <location>
        <begin position="166"/>
        <end position="186"/>
    </location>
</feature>
<dbReference type="RefSeq" id="WP_207113504.1">
    <property type="nucleotide sequence ID" value="NZ_JAFLWD010000037.1"/>
</dbReference>
<keyword evidence="1" id="KW-1133">Transmembrane helix</keyword>
<organism evidence="2 3">
    <name type="scientific">Candidatus Enterococcus ikei</name>
    <dbReference type="NCBI Taxonomy" id="2815326"/>
    <lineage>
        <taxon>Bacteria</taxon>
        <taxon>Bacillati</taxon>
        <taxon>Bacillota</taxon>
        <taxon>Bacilli</taxon>
        <taxon>Lactobacillales</taxon>
        <taxon>Enterococcaceae</taxon>
        <taxon>Enterococcus</taxon>
    </lineage>
</organism>
<gene>
    <name evidence="2" type="ORF">JZO69_14265</name>
</gene>
<proteinExistence type="predicted"/>
<sequence>MNNRIVKMKRKVIVLLLVILIFLTGLYVGTNQLLLKHNEISTATIFPEHIRKAKDIVDVDMIDINGKNVKKDYKIKIEKQKDGKAIVTMTKKEGLNNFEGNIRYIHEDYSKWELIQNIFVNQYNDFANKINNWNYQRITGINISSGSSVYPTIFDSFDSKSVPPNIGVLLIFIGIVLFMIGLVIIYHSDKKAFYVNLNIKNLEGDTDHEL</sequence>